<reference evidence="2" key="1">
    <citation type="submission" date="2020-02" db="EMBL/GenBank/DDBJ databases">
        <authorList>
            <person name="Meier V. D."/>
        </authorList>
    </citation>
    <scope>NUCLEOTIDE SEQUENCE</scope>
    <source>
        <strain evidence="2">AVDCRST_MAG80</strain>
    </source>
</reference>
<dbReference type="Gene3D" id="2.60.120.260">
    <property type="entry name" value="Galactose-binding domain-like"/>
    <property type="match status" value="1"/>
</dbReference>
<proteinExistence type="predicted"/>
<organism evidence="2">
    <name type="scientific">uncultured Rubrobacteraceae bacterium</name>
    <dbReference type="NCBI Taxonomy" id="349277"/>
    <lineage>
        <taxon>Bacteria</taxon>
        <taxon>Bacillati</taxon>
        <taxon>Actinomycetota</taxon>
        <taxon>Rubrobacteria</taxon>
        <taxon>Rubrobacterales</taxon>
        <taxon>Rubrobacteraceae</taxon>
        <taxon>environmental samples</taxon>
    </lineage>
</organism>
<dbReference type="InterPro" id="IPR008979">
    <property type="entry name" value="Galactose-bd-like_sf"/>
</dbReference>
<name>A0A6J4PUN0_9ACTN</name>
<gene>
    <name evidence="2" type="ORF">AVDCRST_MAG80-268</name>
</gene>
<sequence>MPGAQKVRFYPVPRSAEAKETQLLARETPAGAAEASYLALPRHTLYPEEVDRYEAQVLSFATEPFAEDTEMVGPVTLSARISSTAIDTYLTARLSDLDPGGGRRSLSFGYQRAAIRKIDDARSTPTEIVHQRDAVEPLTPGEPVTLVLSLTVSANLYREGHRLLLELGSRTDLIGGSFTEGFVYFDVDAPPYPVRNTLHAGEDSYLEISVRATW</sequence>
<dbReference type="Pfam" id="PF08530">
    <property type="entry name" value="PepX_C"/>
    <property type="match status" value="1"/>
</dbReference>
<dbReference type="SMART" id="SM00939">
    <property type="entry name" value="PepX_C"/>
    <property type="match status" value="1"/>
</dbReference>
<dbReference type="SUPFAM" id="SSF49785">
    <property type="entry name" value="Galactose-binding domain-like"/>
    <property type="match status" value="1"/>
</dbReference>
<dbReference type="EMBL" id="CADCVC010000028">
    <property type="protein sequence ID" value="CAA9426562.1"/>
    <property type="molecule type" value="Genomic_DNA"/>
</dbReference>
<dbReference type="InterPro" id="IPR013736">
    <property type="entry name" value="Xaa-Pro_dipept_C"/>
</dbReference>
<evidence type="ECO:0000313" key="2">
    <source>
        <dbReference type="EMBL" id="CAA9426562.1"/>
    </source>
</evidence>
<feature type="domain" description="Xaa-Pro dipeptidyl-peptidase C-terminal" evidence="1">
    <location>
        <begin position="3"/>
        <end position="194"/>
    </location>
</feature>
<protein>
    <recommendedName>
        <fullName evidence="1">Xaa-Pro dipeptidyl-peptidase C-terminal domain-containing protein</fullName>
    </recommendedName>
</protein>
<accession>A0A6J4PUN0</accession>
<evidence type="ECO:0000259" key="1">
    <source>
        <dbReference type="SMART" id="SM00939"/>
    </source>
</evidence>
<dbReference type="AlphaFoldDB" id="A0A6J4PUN0"/>
<dbReference type="GO" id="GO:0008239">
    <property type="term" value="F:dipeptidyl-peptidase activity"/>
    <property type="evidence" value="ECO:0007669"/>
    <property type="project" value="InterPro"/>
</dbReference>